<dbReference type="RefSeq" id="WP_102071471.1">
    <property type="nucleotide sequence ID" value="NZ_PDNV01000013.1"/>
</dbReference>
<protein>
    <submittedName>
        <fullName evidence="4">Phospholipid-binding protein</fullName>
    </submittedName>
</protein>
<evidence type="ECO:0000313" key="4">
    <source>
        <dbReference type="EMBL" id="PLC52452.1"/>
    </source>
</evidence>
<evidence type="ECO:0000256" key="2">
    <source>
        <dbReference type="SAM" id="MobiDB-lite"/>
    </source>
</evidence>
<dbReference type="EMBL" id="PDNV01000013">
    <property type="protein sequence ID" value="PLC52452.1"/>
    <property type="molecule type" value="Genomic_DNA"/>
</dbReference>
<proteinExistence type="predicted"/>
<accession>A0A2N4UBS4</accession>
<dbReference type="InterPro" id="IPR051686">
    <property type="entry name" value="Lipoprotein_DolP"/>
</dbReference>
<dbReference type="Gene3D" id="3.30.1340.30">
    <property type="match status" value="1"/>
</dbReference>
<feature type="compositionally biased region" description="Low complexity" evidence="2">
    <location>
        <begin position="213"/>
        <end position="226"/>
    </location>
</feature>
<organism evidence="4 5">
    <name type="scientific">Pollutimonas nitritireducens</name>
    <dbReference type="NCBI Taxonomy" id="2045209"/>
    <lineage>
        <taxon>Bacteria</taxon>
        <taxon>Pseudomonadati</taxon>
        <taxon>Pseudomonadota</taxon>
        <taxon>Betaproteobacteria</taxon>
        <taxon>Burkholderiales</taxon>
        <taxon>Alcaligenaceae</taxon>
        <taxon>Pollutimonas</taxon>
    </lineage>
</organism>
<dbReference type="PROSITE" id="PS50914">
    <property type="entry name" value="BON"/>
    <property type="match status" value="2"/>
</dbReference>
<evidence type="ECO:0000259" key="3">
    <source>
        <dbReference type="PROSITE" id="PS50914"/>
    </source>
</evidence>
<sequence length="240" mass="24436">MSTPQRAPRLMLATLALAGITALSGCGLLVVGGTAATTASVATDRRTTGEQVEDQAIEMKVAAEMRKLFPGDNARVNVTSYGGIVLLTGDIPVGQDKERATAVAKQVEKVKNVVNELRAGEVTPISVRSNDTWLTSKVKATLINTKGVPTRTINVTTERGIVYLLGRVTAAEGQMAGTAASGVSGVNKVVKLFEIVPASSINEPIAAPAAPVQSGGSTSSPSQPAGAGSGAGGVETMPVQ</sequence>
<reference evidence="4 5" key="1">
    <citation type="submission" date="2017-10" db="EMBL/GenBank/DDBJ databases">
        <title>Two draft genome sequences of Pusillimonas sp. strains isolated from a nitrate- and radionuclide-contaminated groundwater in Russia.</title>
        <authorList>
            <person name="Grouzdev D.S."/>
            <person name="Tourova T.P."/>
            <person name="Goeva M.A."/>
            <person name="Babich T.L."/>
            <person name="Sokolova D.S."/>
            <person name="Abdullin R."/>
            <person name="Poltaraus A.B."/>
            <person name="Toshchakov S.V."/>
            <person name="Nazina T.N."/>
        </authorList>
    </citation>
    <scope>NUCLEOTIDE SEQUENCE [LARGE SCALE GENOMIC DNA]</scope>
    <source>
        <strain evidence="4 5">JR1/69-2-13</strain>
    </source>
</reference>
<dbReference type="OrthoDB" id="5294487at2"/>
<name>A0A2N4UBS4_9BURK</name>
<dbReference type="SMART" id="SM00749">
    <property type="entry name" value="BON"/>
    <property type="match status" value="2"/>
</dbReference>
<dbReference type="PANTHER" id="PTHR34606">
    <property type="entry name" value="BON DOMAIN-CONTAINING PROTEIN"/>
    <property type="match status" value="1"/>
</dbReference>
<dbReference type="AlphaFoldDB" id="A0A2N4UBS4"/>
<dbReference type="Proteomes" id="UP000234328">
    <property type="component" value="Unassembled WGS sequence"/>
</dbReference>
<feature type="domain" description="BON" evidence="3">
    <location>
        <begin position="130"/>
        <end position="197"/>
    </location>
</feature>
<gene>
    <name evidence="4" type="ORF">CR155_18305</name>
</gene>
<dbReference type="InterPro" id="IPR007055">
    <property type="entry name" value="BON_dom"/>
</dbReference>
<dbReference type="PANTHER" id="PTHR34606:SF4">
    <property type="entry name" value="OUTER MEMBRANE LIPOPROTEIN DOLP"/>
    <property type="match status" value="1"/>
</dbReference>
<dbReference type="Pfam" id="PF04972">
    <property type="entry name" value="BON"/>
    <property type="match status" value="2"/>
</dbReference>
<dbReference type="InterPro" id="IPR014004">
    <property type="entry name" value="Transpt-assoc_nodulatn_dom_bac"/>
</dbReference>
<evidence type="ECO:0000313" key="5">
    <source>
        <dbReference type="Proteomes" id="UP000234328"/>
    </source>
</evidence>
<keyword evidence="5" id="KW-1185">Reference proteome</keyword>
<feature type="region of interest" description="Disordered" evidence="2">
    <location>
        <begin position="209"/>
        <end position="240"/>
    </location>
</feature>
<dbReference type="PROSITE" id="PS51257">
    <property type="entry name" value="PROKAR_LIPOPROTEIN"/>
    <property type="match status" value="1"/>
</dbReference>
<comment type="caution">
    <text evidence="4">The sequence shown here is derived from an EMBL/GenBank/DDBJ whole genome shotgun (WGS) entry which is preliminary data.</text>
</comment>
<feature type="domain" description="BON" evidence="3">
    <location>
        <begin position="53"/>
        <end position="121"/>
    </location>
</feature>
<evidence type="ECO:0000256" key="1">
    <source>
        <dbReference type="ARBA" id="ARBA00022729"/>
    </source>
</evidence>
<keyword evidence="1" id="KW-0732">Signal</keyword>